<keyword evidence="2 6" id="KW-0479">Metal-binding</keyword>
<evidence type="ECO:0000313" key="10">
    <source>
        <dbReference type="EMBL" id="KAJ3700435.1"/>
    </source>
</evidence>
<comment type="caution">
    <text evidence="10">The sequence shown here is derived from an EMBL/GenBank/DDBJ whole genome shotgun (WGS) entry which is preliminary data.</text>
</comment>
<sequence length="887" mass="101840">MTSPEREREDTPPANPVVEHTNEEDRSKEENNNALISAQGGEADGGDGAAEPTKQVIEVPEVGLEFDTEQEAYDFYKYYGWKMGFGVRREYGNKCKKTGEITSRKFTCSREGFKTLDKRVNHTKPTQPDTRTGCKAYMIIRRKKTNNKLEVIAFNPEHNHPLITCANPLQKKVIDPEAALDNGSANKSFNSIVVSEPEPPCEIVETVYQPHKNLLSSMRPRAPKYGEISRISHYFQTRSLEDPLFFHAFQFDVEERVTNVFWADAKMIMDYGHFGDVVAFDIASRSHAGCRPFVSFVGFNHYAETILFGAGFLYDESLESFKWLFETFLQAMSDKKPRTILTHQDPVMARAIAEVMPLPDTYHALCVWHIKETAKRTMAHLFRGGCDFKKEFKACINDYEEEVDFLSGWNAMIDKYSVHNRDNEWLQKLFEEKEKWARPYVKWVFRGGMTSTQSNDQFHNELKEYLKNDADITTFFRHYERVVNNRRYKELEGEFSARLKLPYFKIKAPILAQVSEIYTYIIFQLFQEEYEEFQSCYIVNRDESAPMREYLVGVLGKNGQYKVYGNPSDQTVSCSCRKFETHGFLCSHALKILDSMDVKHIPDCYLLKRWSKRARDTLPGELEQDTRVVQTDTTMEVSSRYKHLCPKFIKLVNRASECEESFRQLDKHFKDLNLHVEEILRKQTSIDATMTETSVHISLSGLGDMDRGLDGSGSRKKKKMQKAVKPQYRSCIEKGLHKRRKMPPEQPPPTTYAVLDPATPPGNVLFQGIEVPATVPQVGAHAQAYKQYKGIDLSNPLGPMGYDGMHPGLNAGYAPPVLRDNLSFSAYHHPQGSHNQTSCLWRLLTYARLEEPEPYALCLFRPYLTGAKILLNSCSYFCDYLSSGTIT</sequence>
<comment type="similarity">
    <text evidence="1 6">Belongs to the FHY3/FAR1 family.</text>
</comment>
<keyword evidence="4 6" id="KW-0862">Zinc</keyword>
<accession>A0AAD6ETI6</accession>
<dbReference type="PANTHER" id="PTHR31669:SF281">
    <property type="entry name" value="PROTEIN FAR1-RELATED SEQUENCE"/>
    <property type="match status" value="1"/>
</dbReference>
<feature type="domain" description="WRKY" evidence="8">
    <location>
        <begin position="89"/>
        <end position="163"/>
    </location>
</feature>
<reference evidence="10 11" key="1">
    <citation type="journal article" date="2022" name="Cell">
        <title>Repeat-based holocentromeres influence genome architecture and karyotype evolution.</title>
        <authorList>
            <person name="Hofstatter P.G."/>
            <person name="Thangavel G."/>
            <person name="Lux T."/>
            <person name="Neumann P."/>
            <person name="Vondrak T."/>
            <person name="Novak P."/>
            <person name="Zhang M."/>
            <person name="Costa L."/>
            <person name="Castellani M."/>
            <person name="Scott A."/>
            <person name="Toegelov H."/>
            <person name="Fuchs J."/>
            <person name="Mata-Sucre Y."/>
            <person name="Dias Y."/>
            <person name="Vanzela A.L.L."/>
            <person name="Huettel B."/>
            <person name="Almeida C.C.S."/>
            <person name="Simkova H."/>
            <person name="Souza G."/>
            <person name="Pedrosa-Harand A."/>
            <person name="Macas J."/>
            <person name="Mayer K.F.X."/>
            <person name="Houben A."/>
            <person name="Marques A."/>
        </authorList>
    </citation>
    <scope>NUCLEOTIDE SEQUENCE [LARGE SCALE GENOMIC DNA]</scope>
    <source>
        <strain evidence="10">RhyTen1mFocal</strain>
    </source>
</reference>
<name>A0AAD6ETI6_9POAL</name>
<dbReference type="InterPro" id="IPR006564">
    <property type="entry name" value="Znf_PMZ"/>
</dbReference>
<evidence type="ECO:0000256" key="3">
    <source>
        <dbReference type="ARBA" id="ARBA00022771"/>
    </source>
</evidence>
<evidence type="ECO:0000256" key="1">
    <source>
        <dbReference type="ARBA" id="ARBA00005889"/>
    </source>
</evidence>
<dbReference type="Pfam" id="PF10551">
    <property type="entry name" value="MULE"/>
    <property type="match status" value="1"/>
</dbReference>
<dbReference type="PANTHER" id="PTHR31669">
    <property type="entry name" value="PROTEIN FAR1-RELATED SEQUENCE 10-RELATED"/>
    <property type="match status" value="1"/>
</dbReference>
<keyword evidence="6" id="KW-0539">Nucleus</keyword>
<dbReference type="GO" id="GO:0003700">
    <property type="term" value="F:DNA-binding transcription factor activity"/>
    <property type="evidence" value="ECO:0007669"/>
    <property type="project" value="InterPro"/>
</dbReference>
<proteinExistence type="inferred from homology"/>
<dbReference type="SMART" id="SM00575">
    <property type="entry name" value="ZnF_PMZ"/>
    <property type="match status" value="1"/>
</dbReference>
<evidence type="ECO:0000313" key="11">
    <source>
        <dbReference type="Proteomes" id="UP001210211"/>
    </source>
</evidence>
<dbReference type="Pfam" id="PF03101">
    <property type="entry name" value="FAR1"/>
    <property type="match status" value="1"/>
</dbReference>
<keyword evidence="3 5" id="KW-0863">Zinc-finger</keyword>
<feature type="region of interest" description="Disordered" evidence="7">
    <location>
        <begin position="1"/>
        <end position="50"/>
    </location>
</feature>
<dbReference type="Pfam" id="PF04434">
    <property type="entry name" value="SWIM"/>
    <property type="match status" value="1"/>
</dbReference>
<dbReference type="GO" id="GO:0005634">
    <property type="term" value="C:nucleus"/>
    <property type="evidence" value="ECO:0007669"/>
    <property type="project" value="UniProtKB-SubCell"/>
</dbReference>
<organism evidence="10 11">
    <name type="scientific">Rhynchospora tenuis</name>
    <dbReference type="NCBI Taxonomy" id="198213"/>
    <lineage>
        <taxon>Eukaryota</taxon>
        <taxon>Viridiplantae</taxon>
        <taxon>Streptophyta</taxon>
        <taxon>Embryophyta</taxon>
        <taxon>Tracheophyta</taxon>
        <taxon>Spermatophyta</taxon>
        <taxon>Magnoliopsida</taxon>
        <taxon>Liliopsida</taxon>
        <taxon>Poales</taxon>
        <taxon>Cyperaceae</taxon>
        <taxon>Cyperoideae</taxon>
        <taxon>Rhynchosporeae</taxon>
        <taxon>Rhynchospora</taxon>
    </lineage>
</organism>
<dbReference type="InterPro" id="IPR018289">
    <property type="entry name" value="MULE_transposase_dom"/>
</dbReference>
<evidence type="ECO:0000256" key="4">
    <source>
        <dbReference type="ARBA" id="ARBA00022833"/>
    </source>
</evidence>
<dbReference type="GO" id="GO:0008270">
    <property type="term" value="F:zinc ion binding"/>
    <property type="evidence" value="ECO:0007669"/>
    <property type="project" value="UniProtKB-UniRule"/>
</dbReference>
<feature type="compositionally biased region" description="Basic and acidic residues" evidence="7">
    <location>
        <begin position="1"/>
        <end position="11"/>
    </location>
</feature>
<dbReference type="EMBL" id="JAMRDG010000001">
    <property type="protein sequence ID" value="KAJ3700435.1"/>
    <property type="molecule type" value="Genomic_DNA"/>
</dbReference>
<dbReference type="InterPro" id="IPR004330">
    <property type="entry name" value="FAR1_DNA_bnd_dom"/>
</dbReference>
<evidence type="ECO:0000259" key="8">
    <source>
        <dbReference type="PROSITE" id="PS50811"/>
    </source>
</evidence>
<dbReference type="PROSITE" id="PS50811">
    <property type="entry name" value="WRKY"/>
    <property type="match status" value="1"/>
</dbReference>
<dbReference type="GO" id="GO:0043565">
    <property type="term" value="F:sequence-specific DNA binding"/>
    <property type="evidence" value="ECO:0007669"/>
    <property type="project" value="InterPro"/>
</dbReference>
<comment type="subcellular location">
    <subcellularLocation>
        <location evidence="6">Nucleus</location>
    </subcellularLocation>
</comment>
<protein>
    <recommendedName>
        <fullName evidence="6">Protein FAR1-RELATED SEQUENCE</fullName>
    </recommendedName>
</protein>
<evidence type="ECO:0000256" key="2">
    <source>
        <dbReference type="ARBA" id="ARBA00022723"/>
    </source>
</evidence>
<feature type="domain" description="SWIM-type" evidence="9">
    <location>
        <begin position="561"/>
        <end position="597"/>
    </location>
</feature>
<gene>
    <name evidence="10" type="ORF">LUZ61_004140</name>
</gene>
<dbReference type="InterPro" id="IPR031052">
    <property type="entry name" value="FHY3/FAR1"/>
</dbReference>
<dbReference type="AlphaFoldDB" id="A0AAD6ETI6"/>
<evidence type="ECO:0000256" key="5">
    <source>
        <dbReference type="PROSITE-ProRule" id="PRU00325"/>
    </source>
</evidence>
<dbReference type="InterPro" id="IPR003657">
    <property type="entry name" value="WRKY_dom"/>
</dbReference>
<dbReference type="PROSITE" id="PS50966">
    <property type="entry name" value="ZF_SWIM"/>
    <property type="match status" value="1"/>
</dbReference>
<keyword evidence="11" id="KW-1185">Reference proteome</keyword>
<dbReference type="Proteomes" id="UP001210211">
    <property type="component" value="Unassembled WGS sequence"/>
</dbReference>
<evidence type="ECO:0000259" key="9">
    <source>
        <dbReference type="PROSITE" id="PS50966"/>
    </source>
</evidence>
<evidence type="ECO:0000256" key="7">
    <source>
        <dbReference type="SAM" id="MobiDB-lite"/>
    </source>
</evidence>
<evidence type="ECO:0000256" key="6">
    <source>
        <dbReference type="RuleBase" id="RU367018"/>
    </source>
</evidence>
<feature type="compositionally biased region" description="Basic and acidic residues" evidence="7">
    <location>
        <begin position="20"/>
        <end position="31"/>
    </location>
</feature>
<comment type="function">
    <text evidence="6">Putative transcription activator involved in regulating light control of development.</text>
</comment>
<dbReference type="InterPro" id="IPR007527">
    <property type="entry name" value="Znf_SWIM"/>
</dbReference>